<dbReference type="PANTHER" id="PTHR11079">
    <property type="entry name" value="CYTOSINE DEAMINASE FAMILY MEMBER"/>
    <property type="match status" value="1"/>
</dbReference>
<evidence type="ECO:0000256" key="8">
    <source>
        <dbReference type="HAMAP-Rule" id="MF_00972"/>
    </source>
</evidence>
<feature type="active site" description="Proton donor" evidence="8">
    <location>
        <position position="109"/>
    </location>
</feature>
<comment type="similarity">
    <text evidence="1">Belongs to the cytidine and deoxycytidylate deaminase family. ADAT2 subfamily.</text>
</comment>
<name>A0A3S4V3C2_ACTVI</name>
<comment type="catalytic activity">
    <reaction evidence="7 8">
        <text>adenosine(34) in tRNA + H2O + H(+) = inosine(34) in tRNA + NH4(+)</text>
        <dbReference type="Rhea" id="RHEA:43168"/>
        <dbReference type="Rhea" id="RHEA-COMP:10373"/>
        <dbReference type="Rhea" id="RHEA-COMP:10374"/>
        <dbReference type="ChEBI" id="CHEBI:15377"/>
        <dbReference type="ChEBI" id="CHEBI:15378"/>
        <dbReference type="ChEBI" id="CHEBI:28938"/>
        <dbReference type="ChEBI" id="CHEBI:74411"/>
        <dbReference type="ChEBI" id="CHEBI:82852"/>
        <dbReference type="EC" id="3.5.4.33"/>
    </reaction>
</comment>
<gene>
    <name evidence="8 10" type="primary">tadA</name>
    <name evidence="10" type="ORF">NCTC10951_02103</name>
</gene>
<dbReference type="GO" id="GO:0002100">
    <property type="term" value="P:tRNA wobble adenosine to inosine editing"/>
    <property type="evidence" value="ECO:0007669"/>
    <property type="project" value="UniProtKB-UniRule"/>
</dbReference>
<dbReference type="PANTHER" id="PTHR11079:SF202">
    <property type="entry name" value="TRNA-SPECIFIC ADENOSINE DEAMINASE"/>
    <property type="match status" value="1"/>
</dbReference>
<feature type="binding site" evidence="8">
    <location>
        <position position="140"/>
    </location>
    <ligand>
        <name>Zn(2+)</name>
        <dbReference type="ChEBI" id="CHEBI:29105"/>
        <note>catalytic</note>
    </ligand>
</feature>
<feature type="domain" description="CMP/dCMP-type deaminase" evidence="9">
    <location>
        <begin position="55"/>
        <end position="166"/>
    </location>
</feature>
<organism evidence="10 11">
    <name type="scientific">Actinomyces viscosus</name>
    <dbReference type="NCBI Taxonomy" id="1656"/>
    <lineage>
        <taxon>Bacteria</taxon>
        <taxon>Bacillati</taxon>
        <taxon>Actinomycetota</taxon>
        <taxon>Actinomycetes</taxon>
        <taxon>Actinomycetales</taxon>
        <taxon>Actinomycetaceae</taxon>
        <taxon>Actinomyces</taxon>
    </lineage>
</organism>
<dbReference type="InterPro" id="IPR016193">
    <property type="entry name" value="Cytidine_deaminase-like"/>
</dbReference>
<keyword evidence="5 8" id="KW-0378">Hydrolase</keyword>
<protein>
    <recommendedName>
        <fullName evidence="8">tRNA-specific adenosine deaminase</fullName>
        <ecNumber evidence="8">3.5.4.33</ecNumber>
    </recommendedName>
</protein>
<dbReference type="InterPro" id="IPR028883">
    <property type="entry name" value="tRNA_aden_deaminase"/>
</dbReference>
<accession>A0A3S4V3C2</accession>
<dbReference type="SUPFAM" id="SSF53927">
    <property type="entry name" value="Cytidine deaminase-like"/>
    <property type="match status" value="1"/>
</dbReference>
<feature type="binding site" evidence="8">
    <location>
        <position position="137"/>
    </location>
    <ligand>
        <name>Zn(2+)</name>
        <dbReference type="ChEBI" id="CHEBI:29105"/>
        <note>catalytic</note>
    </ligand>
</feature>
<dbReference type="HAMAP" id="MF_00972">
    <property type="entry name" value="tRNA_aden_deaminase"/>
    <property type="match status" value="1"/>
</dbReference>
<evidence type="ECO:0000256" key="7">
    <source>
        <dbReference type="ARBA" id="ARBA00048045"/>
    </source>
</evidence>
<comment type="subunit">
    <text evidence="2 8">Homodimer.</text>
</comment>
<evidence type="ECO:0000256" key="1">
    <source>
        <dbReference type="ARBA" id="ARBA00010669"/>
    </source>
</evidence>
<dbReference type="Gene3D" id="3.40.140.10">
    <property type="entry name" value="Cytidine Deaminase, domain 2"/>
    <property type="match status" value="1"/>
</dbReference>
<proteinExistence type="inferred from homology"/>
<evidence type="ECO:0000256" key="6">
    <source>
        <dbReference type="ARBA" id="ARBA00022833"/>
    </source>
</evidence>
<keyword evidence="3 8" id="KW-0819">tRNA processing</keyword>
<dbReference type="KEGG" id="avc:NCTC10951_02103"/>
<dbReference type="InterPro" id="IPR016192">
    <property type="entry name" value="APOBEC/CMP_deaminase_Zn-bd"/>
</dbReference>
<evidence type="ECO:0000313" key="10">
    <source>
        <dbReference type="EMBL" id="VEI17262.1"/>
    </source>
</evidence>
<dbReference type="EMBL" id="LR134477">
    <property type="protein sequence ID" value="VEI17262.1"/>
    <property type="molecule type" value="Genomic_DNA"/>
</dbReference>
<dbReference type="PROSITE" id="PS00903">
    <property type="entry name" value="CYT_DCMP_DEAMINASES_1"/>
    <property type="match status" value="1"/>
</dbReference>
<comment type="cofactor">
    <cofactor evidence="8">
        <name>Zn(2+)</name>
        <dbReference type="ChEBI" id="CHEBI:29105"/>
    </cofactor>
    <text evidence="8">Binds 1 zinc ion per subunit.</text>
</comment>
<dbReference type="InterPro" id="IPR002125">
    <property type="entry name" value="CMP_dCMP_dom"/>
</dbReference>
<evidence type="ECO:0000256" key="3">
    <source>
        <dbReference type="ARBA" id="ARBA00022694"/>
    </source>
</evidence>
<feature type="binding site" evidence="8">
    <location>
        <position position="107"/>
    </location>
    <ligand>
        <name>Zn(2+)</name>
        <dbReference type="ChEBI" id="CHEBI:29105"/>
        <note>catalytic</note>
    </ligand>
</feature>
<dbReference type="AlphaFoldDB" id="A0A3S4V3C2"/>
<keyword evidence="4 8" id="KW-0479">Metal-binding</keyword>
<evidence type="ECO:0000259" key="9">
    <source>
        <dbReference type="PROSITE" id="PS51747"/>
    </source>
</evidence>
<evidence type="ECO:0000313" key="11">
    <source>
        <dbReference type="Proteomes" id="UP000268658"/>
    </source>
</evidence>
<dbReference type="CDD" id="cd01285">
    <property type="entry name" value="nucleoside_deaminase"/>
    <property type="match status" value="1"/>
</dbReference>
<evidence type="ECO:0000256" key="5">
    <source>
        <dbReference type="ARBA" id="ARBA00022801"/>
    </source>
</evidence>
<dbReference type="PROSITE" id="PS51747">
    <property type="entry name" value="CYT_DCMP_DEAMINASES_2"/>
    <property type="match status" value="1"/>
</dbReference>
<comment type="function">
    <text evidence="8">Catalyzes the deamination of adenosine to inosine at the wobble position 34 of tRNA(Arg2).</text>
</comment>
<sequence length="203" mass="20710">MRAVVPAPAARCRVCHPWTVTSSPSAQSPVPSAAGPDAGALGGRADVTGTRISASVLDAAMVRALELARAAGESGEVPVGAVVLSPDGTALAQAANAREAEHDPTAHAEIRALRAAGAALGDSHLDGCTLVVTLEPCTMCAGAIVLARVARLVLGAWEPRTGACGSVRDVVRDARANHRVEVRAGLRAQESQDLLGAFFADRR</sequence>
<dbReference type="Proteomes" id="UP000268658">
    <property type="component" value="Chromosome"/>
</dbReference>
<dbReference type="GO" id="GO:0052717">
    <property type="term" value="F:tRNA-specific adenosine-34 deaminase activity"/>
    <property type="evidence" value="ECO:0007669"/>
    <property type="project" value="UniProtKB-UniRule"/>
</dbReference>
<evidence type="ECO:0000256" key="2">
    <source>
        <dbReference type="ARBA" id="ARBA00011738"/>
    </source>
</evidence>
<keyword evidence="6 8" id="KW-0862">Zinc</keyword>
<evidence type="ECO:0000256" key="4">
    <source>
        <dbReference type="ARBA" id="ARBA00022723"/>
    </source>
</evidence>
<dbReference type="EC" id="3.5.4.33" evidence="8"/>
<dbReference type="Pfam" id="PF00383">
    <property type="entry name" value="dCMP_cyt_deam_1"/>
    <property type="match status" value="1"/>
</dbReference>
<reference evidence="10 11" key="1">
    <citation type="submission" date="2018-12" db="EMBL/GenBank/DDBJ databases">
        <authorList>
            <consortium name="Pathogen Informatics"/>
        </authorList>
    </citation>
    <scope>NUCLEOTIDE SEQUENCE [LARGE SCALE GENOMIC DNA]</scope>
    <source>
        <strain evidence="10 11">NCTC10951</strain>
    </source>
</reference>
<dbReference type="GO" id="GO:0008270">
    <property type="term" value="F:zinc ion binding"/>
    <property type="evidence" value="ECO:0007669"/>
    <property type="project" value="UniProtKB-UniRule"/>
</dbReference>